<keyword evidence="5 6" id="KW-0472">Membrane</keyword>
<dbReference type="CDD" id="cd17489">
    <property type="entry name" value="MFS_YfcJ_like"/>
    <property type="match status" value="1"/>
</dbReference>
<evidence type="ECO:0000256" key="2">
    <source>
        <dbReference type="ARBA" id="ARBA00022448"/>
    </source>
</evidence>
<comment type="subcellular location">
    <subcellularLocation>
        <location evidence="1">Cell membrane</location>
        <topology evidence="1">Multi-pass membrane protein</topology>
    </subcellularLocation>
</comment>
<keyword evidence="9" id="KW-1185">Reference proteome</keyword>
<feature type="transmembrane region" description="Helical" evidence="6">
    <location>
        <begin position="237"/>
        <end position="258"/>
    </location>
</feature>
<feature type="transmembrane region" description="Helical" evidence="6">
    <location>
        <begin position="270"/>
        <end position="289"/>
    </location>
</feature>
<dbReference type="GO" id="GO:0005886">
    <property type="term" value="C:plasma membrane"/>
    <property type="evidence" value="ECO:0007669"/>
    <property type="project" value="UniProtKB-SubCell"/>
</dbReference>
<keyword evidence="3 6" id="KW-0812">Transmembrane</keyword>
<name>A0A0P8YD82_9CLOT</name>
<evidence type="ECO:0000259" key="7">
    <source>
        <dbReference type="PROSITE" id="PS50850"/>
    </source>
</evidence>
<dbReference type="PANTHER" id="PTHR23531:SF1">
    <property type="entry name" value="QUINOLENE RESISTANCE PROTEIN NORA"/>
    <property type="match status" value="1"/>
</dbReference>
<feature type="transmembrane region" description="Helical" evidence="6">
    <location>
        <begin position="138"/>
        <end position="156"/>
    </location>
</feature>
<feature type="transmembrane region" description="Helical" evidence="6">
    <location>
        <begin position="208"/>
        <end position="231"/>
    </location>
</feature>
<dbReference type="InterPro" id="IPR052714">
    <property type="entry name" value="MFS_Exporter"/>
</dbReference>
<dbReference type="GO" id="GO:0022857">
    <property type="term" value="F:transmembrane transporter activity"/>
    <property type="evidence" value="ECO:0007669"/>
    <property type="project" value="InterPro"/>
</dbReference>
<accession>A0A0P8YD82</accession>
<dbReference type="OrthoDB" id="9814001at2"/>
<evidence type="ECO:0000256" key="4">
    <source>
        <dbReference type="ARBA" id="ARBA00022989"/>
    </source>
</evidence>
<proteinExistence type="predicted"/>
<reference evidence="8 9" key="1">
    <citation type="submission" date="2015-09" db="EMBL/GenBank/DDBJ databases">
        <title>Genome sequence of Oxobacter pfennigii DSM 3222.</title>
        <authorList>
            <person name="Poehlein A."/>
            <person name="Bengelsdorf F.R."/>
            <person name="Schiel-Bengelsdorf B."/>
            <person name="Duerre P."/>
            <person name="Daniel R."/>
        </authorList>
    </citation>
    <scope>NUCLEOTIDE SEQUENCE [LARGE SCALE GENOMIC DNA]</scope>
    <source>
        <strain evidence="8 9">DSM 3222</strain>
    </source>
</reference>
<evidence type="ECO:0000256" key="5">
    <source>
        <dbReference type="ARBA" id="ARBA00023136"/>
    </source>
</evidence>
<dbReference type="AlphaFoldDB" id="A0A0P8YD82"/>
<dbReference type="PROSITE" id="PS50850">
    <property type="entry name" value="MFS"/>
    <property type="match status" value="1"/>
</dbReference>
<organism evidence="8 9">
    <name type="scientific">Oxobacter pfennigii</name>
    <dbReference type="NCBI Taxonomy" id="36849"/>
    <lineage>
        <taxon>Bacteria</taxon>
        <taxon>Bacillati</taxon>
        <taxon>Bacillota</taxon>
        <taxon>Clostridia</taxon>
        <taxon>Eubacteriales</taxon>
        <taxon>Clostridiaceae</taxon>
        <taxon>Oxobacter</taxon>
    </lineage>
</organism>
<evidence type="ECO:0000313" key="8">
    <source>
        <dbReference type="EMBL" id="KPU45199.1"/>
    </source>
</evidence>
<protein>
    <submittedName>
        <fullName evidence="8">Bacillibactin exporter</fullName>
    </submittedName>
</protein>
<feature type="transmembrane region" description="Helical" evidence="6">
    <location>
        <begin position="79"/>
        <end position="103"/>
    </location>
</feature>
<dbReference type="InterPro" id="IPR036259">
    <property type="entry name" value="MFS_trans_sf"/>
</dbReference>
<dbReference type="Proteomes" id="UP000050326">
    <property type="component" value="Unassembled WGS sequence"/>
</dbReference>
<dbReference type="RefSeq" id="WP_160317157.1">
    <property type="nucleotide sequence ID" value="NZ_LKET01000026.1"/>
</dbReference>
<keyword evidence="2" id="KW-0813">Transport</keyword>
<dbReference type="Gene3D" id="1.20.1250.20">
    <property type="entry name" value="MFS general substrate transporter like domains"/>
    <property type="match status" value="1"/>
</dbReference>
<feature type="transmembrane region" description="Helical" evidence="6">
    <location>
        <begin position="168"/>
        <end position="188"/>
    </location>
</feature>
<dbReference type="STRING" id="36849.OXPF_10900"/>
<feature type="transmembrane region" description="Helical" evidence="6">
    <location>
        <begin position="333"/>
        <end position="355"/>
    </location>
</feature>
<evidence type="ECO:0000256" key="6">
    <source>
        <dbReference type="SAM" id="Phobius"/>
    </source>
</evidence>
<evidence type="ECO:0000256" key="3">
    <source>
        <dbReference type="ARBA" id="ARBA00022692"/>
    </source>
</evidence>
<dbReference type="EMBL" id="LKET01000026">
    <property type="protein sequence ID" value="KPU45199.1"/>
    <property type="molecule type" value="Genomic_DNA"/>
</dbReference>
<evidence type="ECO:0000256" key="1">
    <source>
        <dbReference type="ARBA" id="ARBA00004651"/>
    </source>
</evidence>
<dbReference type="InterPro" id="IPR005828">
    <property type="entry name" value="MFS_sugar_transport-like"/>
</dbReference>
<gene>
    <name evidence="8" type="primary">ymfD_2</name>
    <name evidence="8" type="ORF">OXPF_10900</name>
</gene>
<feature type="transmembrane region" description="Helical" evidence="6">
    <location>
        <begin position="49"/>
        <end position="67"/>
    </location>
</feature>
<dbReference type="PANTHER" id="PTHR23531">
    <property type="entry name" value="QUINOLENE RESISTANCE PROTEIN NORA"/>
    <property type="match status" value="1"/>
</dbReference>
<feature type="transmembrane region" description="Helical" evidence="6">
    <location>
        <begin position="109"/>
        <end position="131"/>
    </location>
</feature>
<dbReference type="SUPFAM" id="SSF103473">
    <property type="entry name" value="MFS general substrate transporter"/>
    <property type="match status" value="1"/>
</dbReference>
<sequence>METSRQSLWSKNFAVFFLSSFCMSIGFQFLSPMLPLYATNVLGAPQSQIGYLIGGYSLAALVIRPYAGYAFDFMGRKKMYVIAMGMLAVISFFYPLSSTFFLLVLVRSLHGVCFGLTSTGSGAIVADILPFERRSEGIGYFGLAQTISSALGPALALSIMGDNQYKKLFLIASVLIVFAFAFSSMIALPKQVKPTRAINLKSLLEKRVYRVSALNMLVGVVNGTVMSYILIYSKEIGIVNGGVYFLGNSIGVAVTRLFTGKLVDKHGPKYVVTFGFISFIAGIIVLSMSTGLISYIIAAVLMGLGNGIIMPCLQAMTINIVEPENRGVASTTYYALTDIGVGGGAIILGMMTKYVSLRDMFLYNGLFLLIPLILFHIYVMNDYNRKLALITAQN</sequence>
<keyword evidence="4 6" id="KW-1133">Transmembrane helix</keyword>
<comment type="caution">
    <text evidence="8">The sequence shown here is derived from an EMBL/GenBank/DDBJ whole genome shotgun (WGS) entry which is preliminary data.</text>
</comment>
<dbReference type="Pfam" id="PF00083">
    <property type="entry name" value="Sugar_tr"/>
    <property type="match status" value="1"/>
</dbReference>
<feature type="domain" description="Major facilitator superfamily (MFS) profile" evidence="7">
    <location>
        <begin position="12"/>
        <end position="383"/>
    </location>
</feature>
<evidence type="ECO:0000313" key="9">
    <source>
        <dbReference type="Proteomes" id="UP000050326"/>
    </source>
</evidence>
<feature type="transmembrane region" description="Helical" evidence="6">
    <location>
        <begin position="12"/>
        <end position="29"/>
    </location>
</feature>
<feature type="transmembrane region" description="Helical" evidence="6">
    <location>
        <begin position="361"/>
        <end position="379"/>
    </location>
</feature>
<dbReference type="Pfam" id="PF07690">
    <property type="entry name" value="MFS_1"/>
    <property type="match status" value="1"/>
</dbReference>
<dbReference type="InterPro" id="IPR020846">
    <property type="entry name" value="MFS_dom"/>
</dbReference>
<feature type="transmembrane region" description="Helical" evidence="6">
    <location>
        <begin position="295"/>
        <end position="321"/>
    </location>
</feature>
<dbReference type="InterPro" id="IPR011701">
    <property type="entry name" value="MFS"/>
</dbReference>